<dbReference type="RefSeq" id="WP_112056478.1">
    <property type="nucleotide sequence ID" value="NZ_QLSX01000017.1"/>
</dbReference>
<evidence type="ECO:0000313" key="3">
    <source>
        <dbReference type="EMBL" id="RAR57047.1"/>
    </source>
</evidence>
<evidence type="ECO:0000313" key="4">
    <source>
        <dbReference type="Proteomes" id="UP000249700"/>
    </source>
</evidence>
<protein>
    <submittedName>
        <fullName evidence="3">Acyl-CoA thioester hydrolase</fullName>
    </submittedName>
</protein>
<name>A0A328XIS8_9GAMM</name>
<sequence length="136" mass="15632">MFVTTLDPAFHDTDALGHINNTRLPAWFEQARTDLFRLFTPDLDPRKWQLILARLDVEFLAELHYGTSVEVRTFLTRLGNSSFTVTQEARQHGQLCARGNTVMVHYDHDEKRAKKIEGDLRTALEEHLQAPTEAKA</sequence>
<dbReference type="OrthoDB" id="9799036at2"/>
<dbReference type="AlphaFoldDB" id="A0A328XIS8"/>
<reference evidence="3 4" key="1">
    <citation type="submission" date="2018-06" db="EMBL/GenBank/DDBJ databases">
        <title>Comparative analysis of microorganisms from saline springs in Andes Mountain Range, Colombia.</title>
        <authorList>
            <person name="Rubin E."/>
        </authorList>
    </citation>
    <scope>NUCLEOTIDE SEQUENCE [LARGE SCALE GENOMIC DNA]</scope>
    <source>
        <strain evidence="3 4">USBA-857</strain>
    </source>
</reference>
<dbReference type="EMBL" id="QLSX01000017">
    <property type="protein sequence ID" value="RAR57047.1"/>
    <property type="molecule type" value="Genomic_DNA"/>
</dbReference>
<evidence type="ECO:0000256" key="2">
    <source>
        <dbReference type="ARBA" id="ARBA00022801"/>
    </source>
</evidence>
<dbReference type="Gene3D" id="3.10.129.10">
    <property type="entry name" value="Hotdog Thioesterase"/>
    <property type="match status" value="1"/>
</dbReference>
<comment type="caution">
    <text evidence="3">The sequence shown here is derived from an EMBL/GenBank/DDBJ whole genome shotgun (WGS) entry which is preliminary data.</text>
</comment>
<organism evidence="3 4">
    <name type="scientific">Onishia taeanensis</name>
    <dbReference type="NCBI Taxonomy" id="284577"/>
    <lineage>
        <taxon>Bacteria</taxon>
        <taxon>Pseudomonadati</taxon>
        <taxon>Pseudomonadota</taxon>
        <taxon>Gammaproteobacteria</taxon>
        <taxon>Oceanospirillales</taxon>
        <taxon>Halomonadaceae</taxon>
        <taxon>Onishia</taxon>
    </lineage>
</organism>
<dbReference type="PANTHER" id="PTHR31793">
    <property type="entry name" value="4-HYDROXYBENZOYL-COA THIOESTERASE FAMILY MEMBER"/>
    <property type="match status" value="1"/>
</dbReference>
<gene>
    <name evidence="3" type="ORF">BCL93_11717</name>
</gene>
<evidence type="ECO:0000256" key="1">
    <source>
        <dbReference type="ARBA" id="ARBA00005953"/>
    </source>
</evidence>
<dbReference type="CDD" id="cd00586">
    <property type="entry name" value="4HBT"/>
    <property type="match status" value="1"/>
</dbReference>
<dbReference type="PANTHER" id="PTHR31793:SF27">
    <property type="entry name" value="NOVEL THIOESTERASE SUPERFAMILY DOMAIN AND SAPOSIN A-TYPE DOMAIN CONTAINING PROTEIN (0610012H03RIK)"/>
    <property type="match status" value="1"/>
</dbReference>
<dbReference type="SUPFAM" id="SSF54637">
    <property type="entry name" value="Thioesterase/thiol ester dehydrase-isomerase"/>
    <property type="match status" value="1"/>
</dbReference>
<dbReference type="Pfam" id="PF13279">
    <property type="entry name" value="4HBT_2"/>
    <property type="match status" value="1"/>
</dbReference>
<proteinExistence type="inferred from homology"/>
<comment type="similarity">
    <text evidence="1">Belongs to the 4-hydroxybenzoyl-CoA thioesterase family.</text>
</comment>
<accession>A0A328XIS8</accession>
<dbReference type="GO" id="GO:0047617">
    <property type="term" value="F:fatty acyl-CoA hydrolase activity"/>
    <property type="evidence" value="ECO:0007669"/>
    <property type="project" value="TreeGrafter"/>
</dbReference>
<dbReference type="Proteomes" id="UP000249700">
    <property type="component" value="Unassembled WGS sequence"/>
</dbReference>
<keyword evidence="2 3" id="KW-0378">Hydrolase</keyword>
<dbReference type="InterPro" id="IPR029069">
    <property type="entry name" value="HotDog_dom_sf"/>
</dbReference>
<dbReference type="InterPro" id="IPR050563">
    <property type="entry name" value="4-hydroxybenzoyl-CoA_TE"/>
</dbReference>